<keyword evidence="2 5" id="KW-0238">DNA-binding</keyword>
<dbReference type="InterPro" id="IPR036390">
    <property type="entry name" value="WH_DNA-bd_sf"/>
</dbReference>
<dbReference type="PANTHER" id="PTHR43537:SF5">
    <property type="entry name" value="UXU OPERON TRANSCRIPTIONAL REGULATOR"/>
    <property type="match status" value="1"/>
</dbReference>
<protein>
    <submittedName>
        <fullName evidence="5">DNA-binding transcriptional regulator, GntR family</fullName>
    </submittedName>
</protein>
<evidence type="ECO:0000259" key="4">
    <source>
        <dbReference type="PROSITE" id="PS50949"/>
    </source>
</evidence>
<dbReference type="InterPro" id="IPR000524">
    <property type="entry name" value="Tscrpt_reg_HTH_GntR"/>
</dbReference>
<sequence length="191" mass="20700">MPDQRLVEADISEEYGSSRGNVRIALADLTAEGLVEKVANRGARVRAVSLDEAIEITEVRGALESLCARRAAERVGPGQVAQLRDIGRRMTAAVSEGDREAYSGCNRELHALVIEISGQRTAAETIRRLRGQAVRYQYRIAQQSGRPAESLPQHLAIIESVCAQDPDAAAAAMQAHIRSVARSIEMIEAAK</sequence>
<dbReference type="EMBL" id="FXYX01000010">
    <property type="protein sequence ID" value="SMX84392.1"/>
    <property type="molecule type" value="Genomic_DNA"/>
</dbReference>
<evidence type="ECO:0000256" key="2">
    <source>
        <dbReference type="ARBA" id="ARBA00023125"/>
    </source>
</evidence>
<dbReference type="Gene3D" id="1.10.10.10">
    <property type="entry name" value="Winged helix-like DNA-binding domain superfamily/Winged helix DNA-binding domain"/>
    <property type="match status" value="1"/>
</dbReference>
<evidence type="ECO:0000313" key="6">
    <source>
        <dbReference type="Proteomes" id="UP000234382"/>
    </source>
</evidence>
<name>A0A2H1JB49_9MICO</name>
<accession>A0A2H1JB49</accession>
<keyword evidence="3" id="KW-0804">Transcription</keyword>
<reference evidence="6" key="1">
    <citation type="submission" date="2017-03" db="EMBL/GenBank/DDBJ databases">
        <authorList>
            <person name="Monnet C."/>
        </authorList>
    </citation>
    <scope>NUCLEOTIDE SEQUENCE [LARGE SCALE GENOMIC DNA]</scope>
    <source>
        <strain evidence="6">ATCC 49514</strain>
    </source>
</reference>
<dbReference type="SMART" id="SM00895">
    <property type="entry name" value="FCD"/>
    <property type="match status" value="1"/>
</dbReference>
<dbReference type="AlphaFoldDB" id="A0A2H1JB49"/>
<keyword evidence="6" id="KW-1185">Reference proteome</keyword>
<dbReference type="InterPro" id="IPR008920">
    <property type="entry name" value="TF_FadR/GntR_C"/>
</dbReference>
<dbReference type="PANTHER" id="PTHR43537">
    <property type="entry name" value="TRANSCRIPTIONAL REGULATOR, GNTR FAMILY"/>
    <property type="match status" value="1"/>
</dbReference>
<dbReference type="Gene3D" id="1.20.120.530">
    <property type="entry name" value="GntR ligand-binding domain-like"/>
    <property type="match status" value="1"/>
</dbReference>
<dbReference type="PROSITE" id="PS50949">
    <property type="entry name" value="HTH_GNTR"/>
    <property type="match status" value="1"/>
</dbReference>
<dbReference type="InterPro" id="IPR036388">
    <property type="entry name" value="WH-like_DNA-bd_sf"/>
</dbReference>
<dbReference type="GO" id="GO:0003677">
    <property type="term" value="F:DNA binding"/>
    <property type="evidence" value="ECO:0007669"/>
    <property type="project" value="UniProtKB-KW"/>
</dbReference>
<feature type="domain" description="HTH gntR-type" evidence="4">
    <location>
        <begin position="1"/>
        <end position="48"/>
    </location>
</feature>
<keyword evidence="1" id="KW-0805">Transcription regulation</keyword>
<gene>
    <name evidence="5" type="ORF">BI49514_01794</name>
</gene>
<evidence type="ECO:0000256" key="1">
    <source>
        <dbReference type="ARBA" id="ARBA00023015"/>
    </source>
</evidence>
<organism evidence="5 6">
    <name type="scientific">Brevibacterium iodinum ATCC 49514</name>
    <dbReference type="NCBI Taxonomy" id="1255616"/>
    <lineage>
        <taxon>Bacteria</taxon>
        <taxon>Bacillati</taxon>
        <taxon>Actinomycetota</taxon>
        <taxon>Actinomycetes</taxon>
        <taxon>Micrococcales</taxon>
        <taxon>Brevibacteriaceae</taxon>
        <taxon>Brevibacterium</taxon>
    </lineage>
</organism>
<dbReference type="SUPFAM" id="SSF46785">
    <property type="entry name" value="Winged helix' DNA-binding domain"/>
    <property type="match status" value="1"/>
</dbReference>
<dbReference type="InterPro" id="IPR011711">
    <property type="entry name" value="GntR_C"/>
</dbReference>
<dbReference type="Pfam" id="PF07729">
    <property type="entry name" value="FCD"/>
    <property type="match status" value="1"/>
</dbReference>
<dbReference type="Proteomes" id="UP000234382">
    <property type="component" value="Unassembled WGS sequence"/>
</dbReference>
<proteinExistence type="predicted"/>
<dbReference type="SUPFAM" id="SSF48008">
    <property type="entry name" value="GntR ligand-binding domain-like"/>
    <property type="match status" value="1"/>
</dbReference>
<dbReference type="Pfam" id="PF00392">
    <property type="entry name" value="GntR"/>
    <property type="match status" value="1"/>
</dbReference>
<evidence type="ECO:0000313" key="5">
    <source>
        <dbReference type="EMBL" id="SMX84392.1"/>
    </source>
</evidence>
<evidence type="ECO:0000256" key="3">
    <source>
        <dbReference type="ARBA" id="ARBA00023163"/>
    </source>
</evidence>
<dbReference type="GO" id="GO:0003700">
    <property type="term" value="F:DNA-binding transcription factor activity"/>
    <property type="evidence" value="ECO:0007669"/>
    <property type="project" value="InterPro"/>
</dbReference>